<feature type="compositionally biased region" description="Polar residues" evidence="1">
    <location>
        <begin position="152"/>
        <end position="169"/>
    </location>
</feature>
<name>A0ABQ7V1Q3_SOLTU</name>
<evidence type="ECO:0000313" key="3">
    <source>
        <dbReference type="Proteomes" id="UP000826656"/>
    </source>
</evidence>
<dbReference type="PANTHER" id="PTHR36607:SF23">
    <property type="entry name" value="AMINOTRANSFERASE-LIKE PLANT MOBILE DOMAIN-CONTAINING PROTEIN"/>
    <property type="match status" value="1"/>
</dbReference>
<evidence type="ECO:0000256" key="1">
    <source>
        <dbReference type="SAM" id="MobiDB-lite"/>
    </source>
</evidence>
<organism evidence="2 3">
    <name type="scientific">Solanum tuberosum</name>
    <name type="common">Potato</name>
    <dbReference type="NCBI Taxonomy" id="4113"/>
    <lineage>
        <taxon>Eukaryota</taxon>
        <taxon>Viridiplantae</taxon>
        <taxon>Streptophyta</taxon>
        <taxon>Embryophyta</taxon>
        <taxon>Tracheophyta</taxon>
        <taxon>Spermatophyta</taxon>
        <taxon>Magnoliopsida</taxon>
        <taxon>eudicotyledons</taxon>
        <taxon>Gunneridae</taxon>
        <taxon>Pentapetalae</taxon>
        <taxon>asterids</taxon>
        <taxon>lamiids</taxon>
        <taxon>Solanales</taxon>
        <taxon>Solanaceae</taxon>
        <taxon>Solanoideae</taxon>
        <taxon>Solaneae</taxon>
        <taxon>Solanum</taxon>
    </lineage>
</organism>
<gene>
    <name evidence="2" type="ORF">KY290_021491</name>
</gene>
<dbReference type="EMBL" id="JAIVGD010000015">
    <property type="protein sequence ID" value="KAH0757998.1"/>
    <property type="molecule type" value="Genomic_DNA"/>
</dbReference>
<sequence>MSKATFPPAVTSAKKLYTTQYSSWWERSYGMFLEDNFDVMVEKVGSKFVTLLEDKVKISRTLSKVKTPLSPQHQKTSKTSKDQCWKRQRVEPYGAEVVDLRVVEFQSVDSPSRSLTIQSDKVNAAGHPLGSPRERPQVSDESTAISRPEAKSISNTEQEQKTSSTSRGQTLKGLTPNSNELSRVLPKSNATMSVFEGKCVVFNHKRKYILGLWEEICGKPSRTSLDNILSYKDDICEIFKEISEVNLLDISPLKSLVDSLFDHATSYDQEHYNFVDKKHEDKKMELLSNAKERLELFKVEEGEKAKHISSNKKSLIYREFTIFLVHFT</sequence>
<reference evidence="2 3" key="1">
    <citation type="journal article" date="2021" name="bioRxiv">
        <title>Chromosome-scale and haplotype-resolved genome assembly of a tetraploid potato cultivar.</title>
        <authorList>
            <person name="Sun H."/>
            <person name="Jiao W.-B."/>
            <person name="Krause K."/>
            <person name="Campoy J.A."/>
            <person name="Goel M."/>
            <person name="Folz-Donahue K."/>
            <person name="Kukat C."/>
            <person name="Huettel B."/>
            <person name="Schneeberger K."/>
        </authorList>
    </citation>
    <scope>NUCLEOTIDE SEQUENCE [LARGE SCALE GENOMIC DNA]</scope>
    <source>
        <strain evidence="2">SolTubOtavaFocal</strain>
        <tissue evidence="2">Leaves</tissue>
    </source>
</reference>
<dbReference type="PANTHER" id="PTHR36607">
    <property type="entry name" value="1,2-DIHYDROXY-3-KETO-5-METHYLTHIOPENTENE DIOXYGENASE 4"/>
    <property type="match status" value="1"/>
</dbReference>
<evidence type="ECO:0000313" key="2">
    <source>
        <dbReference type="EMBL" id="KAH0757998.1"/>
    </source>
</evidence>
<keyword evidence="3" id="KW-1185">Reference proteome</keyword>
<comment type="caution">
    <text evidence="2">The sequence shown here is derived from an EMBL/GenBank/DDBJ whole genome shotgun (WGS) entry which is preliminary data.</text>
</comment>
<proteinExistence type="predicted"/>
<protein>
    <submittedName>
        <fullName evidence="2">Uncharacterized protein</fullName>
    </submittedName>
</protein>
<dbReference type="Proteomes" id="UP000826656">
    <property type="component" value="Unassembled WGS sequence"/>
</dbReference>
<feature type="region of interest" description="Disordered" evidence="1">
    <location>
        <begin position="116"/>
        <end position="183"/>
    </location>
</feature>
<accession>A0ABQ7V1Q3</accession>